<dbReference type="EMBL" id="JABBNI010000065">
    <property type="protein sequence ID" value="NMM65514.1"/>
    <property type="molecule type" value="Genomic_DNA"/>
</dbReference>
<comment type="caution">
    <text evidence="6">The sequence shown here is derived from an EMBL/GenBank/DDBJ whole genome shotgun (WGS) entry which is preliminary data.</text>
</comment>
<dbReference type="GO" id="GO:0032259">
    <property type="term" value="P:methylation"/>
    <property type="evidence" value="ECO:0007669"/>
    <property type="project" value="UniProtKB-KW"/>
</dbReference>
<dbReference type="GO" id="GO:0008170">
    <property type="term" value="F:N-methyltransferase activity"/>
    <property type="evidence" value="ECO:0007669"/>
    <property type="project" value="InterPro"/>
</dbReference>
<evidence type="ECO:0000259" key="5">
    <source>
        <dbReference type="Pfam" id="PF01555"/>
    </source>
</evidence>
<dbReference type="Pfam" id="PF01555">
    <property type="entry name" value="N6_N4_Mtase"/>
    <property type="match status" value="1"/>
</dbReference>
<evidence type="ECO:0000313" key="6">
    <source>
        <dbReference type="EMBL" id="NMM65514.1"/>
    </source>
</evidence>
<dbReference type="Proteomes" id="UP000537131">
    <property type="component" value="Unassembled WGS sequence"/>
</dbReference>
<dbReference type="AlphaFoldDB" id="A0A7Y0EL75"/>
<dbReference type="InterPro" id="IPR002941">
    <property type="entry name" value="DNA_methylase_N4/N6"/>
</dbReference>
<dbReference type="InterPro" id="IPR001091">
    <property type="entry name" value="RM_Methyltransferase"/>
</dbReference>
<dbReference type="RefSeq" id="WP_169300092.1">
    <property type="nucleotide sequence ID" value="NZ_JABBNI010000065.1"/>
</dbReference>
<evidence type="ECO:0000313" key="7">
    <source>
        <dbReference type="Proteomes" id="UP000537131"/>
    </source>
</evidence>
<keyword evidence="7" id="KW-1185">Reference proteome</keyword>
<dbReference type="EC" id="2.1.1.-" evidence="4"/>
<dbReference type="GO" id="GO:0009307">
    <property type="term" value="P:DNA restriction-modification system"/>
    <property type="evidence" value="ECO:0007669"/>
    <property type="project" value="UniProtKB-KW"/>
</dbReference>
<evidence type="ECO:0000256" key="1">
    <source>
        <dbReference type="ARBA" id="ARBA00022603"/>
    </source>
</evidence>
<dbReference type="PRINTS" id="PR00508">
    <property type="entry name" value="S21N4MTFRASE"/>
</dbReference>
<reference evidence="6 7" key="2">
    <citation type="submission" date="2020-06" db="EMBL/GenBank/DDBJ databases">
        <title>Complete Genome Sequence of Clostridium muelleri sp. nov. P21T, an Acid-Alcohol Producing Acetogen Isolated from Old Hay.</title>
        <authorList>
            <person name="Duncan K.E."/>
            <person name="Tanner R.S."/>
        </authorList>
    </citation>
    <scope>NUCLEOTIDE SEQUENCE [LARGE SCALE GENOMIC DNA]</scope>
    <source>
        <strain evidence="6 7">P21</strain>
    </source>
</reference>
<gene>
    <name evidence="6" type="ORF">HBE96_23335</name>
</gene>
<keyword evidence="1" id="KW-0489">Methyltransferase</keyword>
<evidence type="ECO:0000256" key="3">
    <source>
        <dbReference type="ARBA" id="ARBA00022747"/>
    </source>
</evidence>
<accession>A0A7Y0EL75</accession>
<sequence>MNKPKHQLTRKERRSQIENCIKEDPSLSSRGIARICGGSHVTVLKIKEEMKNTGLIDQMNTSEETWRKHPYLKKNPRILENLSEHGKRAIKADGVLDMMEAKKLKSPVYAQRLIFKEAKAARNNLYVELGEDACTLFVADIKQGLPQVNDNSVDLLLTDAPYDRGSVPLFVDLGRVANRVLRKGGVLLCMVGQSYLPDQISQLSKHLKYHWTLACITPHGSPFLYKKRLTTGWKPILMFVKSEYTGDMAYDIVRAPIEISEKEVPPHTQPIEVVEKLSENPENMVDDLVYAPADKAEKELLRHAQPLQVFETLIERFSRPGDCVLDVFCGSGTTAVAALKKKRKVIACDKDENRVEMTRKRIEKEVGIDVKSI</sequence>
<dbReference type="InterPro" id="IPR029063">
    <property type="entry name" value="SAM-dependent_MTases_sf"/>
</dbReference>
<protein>
    <recommendedName>
        <fullName evidence="4">Methyltransferase</fullName>
        <ecNumber evidence="4">2.1.1.-</ecNumber>
    </recommendedName>
</protein>
<keyword evidence="3" id="KW-0680">Restriction system</keyword>
<name>A0A7Y0EL75_9CLOT</name>
<proteinExistence type="inferred from homology"/>
<evidence type="ECO:0000256" key="4">
    <source>
        <dbReference type="RuleBase" id="RU362026"/>
    </source>
</evidence>
<reference evidence="6 7" key="1">
    <citation type="submission" date="2020-04" db="EMBL/GenBank/DDBJ databases">
        <authorList>
            <person name="Doyle D.A."/>
        </authorList>
    </citation>
    <scope>NUCLEOTIDE SEQUENCE [LARGE SCALE GENOMIC DNA]</scope>
    <source>
        <strain evidence="6 7">P21</strain>
    </source>
</reference>
<dbReference type="SUPFAM" id="SSF53335">
    <property type="entry name" value="S-adenosyl-L-methionine-dependent methyltransferases"/>
    <property type="match status" value="1"/>
</dbReference>
<organism evidence="6 7">
    <name type="scientific">Clostridium muellerianum</name>
    <dbReference type="NCBI Taxonomy" id="2716538"/>
    <lineage>
        <taxon>Bacteria</taxon>
        <taxon>Bacillati</taxon>
        <taxon>Bacillota</taxon>
        <taxon>Clostridia</taxon>
        <taxon>Eubacteriales</taxon>
        <taxon>Clostridiaceae</taxon>
        <taxon>Clostridium</taxon>
    </lineage>
</organism>
<comment type="similarity">
    <text evidence="4">Belongs to the N(4)/N(6)-methyltransferase family.</text>
</comment>
<dbReference type="CDD" id="cd02440">
    <property type="entry name" value="AdoMet_MTases"/>
    <property type="match status" value="2"/>
</dbReference>
<evidence type="ECO:0000256" key="2">
    <source>
        <dbReference type="ARBA" id="ARBA00022679"/>
    </source>
</evidence>
<keyword evidence="2" id="KW-0808">Transferase</keyword>
<feature type="domain" description="DNA methylase N-4/N-6" evidence="5">
    <location>
        <begin position="173"/>
        <end position="359"/>
    </location>
</feature>
<dbReference type="GO" id="GO:0003677">
    <property type="term" value="F:DNA binding"/>
    <property type="evidence" value="ECO:0007669"/>
    <property type="project" value="InterPro"/>
</dbReference>
<dbReference type="Gene3D" id="3.40.50.150">
    <property type="entry name" value="Vaccinia Virus protein VP39"/>
    <property type="match status" value="1"/>
</dbReference>